<feature type="non-terminal residue" evidence="5">
    <location>
        <position position="1"/>
    </location>
</feature>
<name>A0A371HPR5_MUCPR</name>
<dbReference type="Gene3D" id="3.10.350.10">
    <property type="entry name" value="LysM domain"/>
    <property type="match status" value="1"/>
</dbReference>
<dbReference type="GO" id="GO:0008061">
    <property type="term" value="F:chitin binding"/>
    <property type="evidence" value="ECO:0007669"/>
    <property type="project" value="UniProtKB-KW"/>
</dbReference>
<accession>A0A371HPR5</accession>
<evidence type="ECO:0000313" key="5">
    <source>
        <dbReference type="EMBL" id="RDY04789.1"/>
    </source>
</evidence>
<gene>
    <name evidence="5" type="ORF">CR513_11462</name>
</gene>
<dbReference type="CDD" id="cd00118">
    <property type="entry name" value="LysM"/>
    <property type="match status" value="1"/>
</dbReference>
<feature type="chain" id="PRO_5016877155" description="LysM domain-containing protein" evidence="3">
    <location>
        <begin position="26"/>
        <end position="85"/>
    </location>
</feature>
<evidence type="ECO:0000313" key="6">
    <source>
        <dbReference type="Proteomes" id="UP000257109"/>
    </source>
</evidence>
<comment type="caution">
    <text evidence="5">The sequence shown here is derived from an EMBL/GenBank/DDBJ whole genome shotgun (WGS) entry which is preliminary data.</text>
</comment>
<dbReference type="SUPFAM" id="SSF54106">
    <property type="entry name" value="LysM domain"/>
    <property type="match status" value="1"/>
</dbReference>
<dbReference type="PROSITE" id="PS51782">
    <property type="entry name" value="LYSM"/>
    <property type="match status" value="1"/>
</dbReference>
<dbReference type="InterPro" id="IPR036779">
    <property type="entry name" value="LysM_dom_sf"/>
</dbReference>
<keyword evidence="3" id="KW-0732">Signal</keyword>
<evidence type="ECO:0000256" key="2">
    <source>
        <dbReference type="ARBA" id="ARBA00023026"/>
    </source>
</evidence>
<feature type="signal peptide" evidence="3">
    <location>
        <begin position="1"/>
        <end position="25"/>
    </location>
</feature>
<dbReference type="InterPro" id="IPR052210">
    <property type="entry name" value="LysM1-like"/>
</dbReference>
<dbReference type="STRING" id="157652.A0A371HPR5"/>
<dbReference type="SMART" id="SM00257">
    <property type="entry name" value="LysM"/>
    <property type="match status" value="1"/>
</dbReference>
<keyword evidence="1" id="KW-0147">Chitin-binding</keyword>
<sequence length="85" mass="9483">MAKSTIISFALIFSSLLIMVLIAESQPTPTDPICSFVHGVEEGETCTSIVQRFNIDERHFLDINPNINCNLIFVGQWVCVEGRVI</sequence>
<dbReference type="AlphaFoldDB" id="A0A371HPR5"/>
<dbReference type="InterPro" id="IPR018392">
    <property type="entry name" value="LysM"/>
</dbReference>
<evidence type="ECO:0000256" key="3">
    <source>
        <dbReference type="SAM" id="SignalP"/>
    </source>
</evidence>
<dbReference type="OrthoDB" id="1921017at2759"/>
<reference evidence="5" key="1">
    <citation type="submission" date="2018-05" db="EMBL/GenBank/DDBJ databases">
        <title>Draft genome of Mucuna pruriens seed.</title>
        <authorList>
            <person name="Nnadi N.E."/>
            <person name="Vos R."/>
            <person name="Hasami M.H."/>
            <person name="Devisetty U.K."/>
            <person name="Aguiy J.C."/>
        </authorList>
    </citation>
    <scope>NUCLEOTIDE SEQUENCE [LARGE SCALE GENOMIC DNA]</scope>
    <source>
        <strain evidence="5">JCA_2017</strain>
    </source>
</reference>
<dbReference type="Pfam" id="PF01476">
    <property type="entry name" value="LysM"/>
    <property type="match status" value="1"/>
</dbReference>
<protein>
    <recommendedName>
        <fullName evidence="4">LysM domain-containing protein</fullName>
    </recommendedName>
</protein>
<evidence type="ECO:0000256" key="1">
    <source>
        <dbReference type="ARBA" id="ARBA00022669"/>
    </source>
</evidence>
<proteinExistence type="predicted"/>
<keyword evidence="6" id="KW-1185">Reference proteome</keyword>
<dbReference type="PANTHER" id="PTHR34997:SF1">
    <property type="entry name" value="PEPTIDOGLYCAN-BINDING LYSIN DOMAIN"/>
    <property type="match status" value="1"/>
</dbReference>
<feature type="domain" description="LysM" evidence="4">
    <location>
        <begin position="36"/>
        <end position="80"/>
    </location>
</feature>
<organism evidence="5 6">
    <name type="scientific">Mucuna pruriens</name>
    <name type="common">Velvet bean</name>
    <name type="synonym">Dolichos pruriens</name>
    <dbReference type="NCBI Taxonomy" id="157652"/>
    <lineage>
        <taxon>Eukaryota</taxon>
        <taxon>Viridiplantae</taxon>
        <taxon>Streptophyta</taxon>
        <taxon>Embryophyta</taxon>
        <taxon>Tracheophyta</taxon>
        <taxon>Spermatophyta</taxon>
        <taxon>Magnoliopsida</taxon>
        <taxon>eudicotyledons</taxon>
        <taxon>Gunneridae</taxon>
        <taxon>Pentapetalae</taxon>
        <taxon>rosids</taxon>
        <taxon>fabids</taxon>
        <taxon>Fabales</taxon>
        <taxon>Fabaceae</taxon>
        <taxon>Papilionoideae</taxon>
        <taxon>50 kb inversion clade</taxon>
        <taxon>NPAAA clade</taxon>
        <taxon>indigoferoid/millettioid clade</taxon>
        <taxon>Phaseoleae</taxon>
        <taxon>Mucuna</taxon>
    </lineage>
</organism>
<keyword evidence="2" id="KW-0843">Virulence</keyword>
<dbReference type="EMBL" id="QJKJ01002013">
    <property type="protein sequence ID" value="RDY04789.1"/>
    <property type="molecule type" value="Genomic_DNA"/>
</dbReference>
<dbReference type="PANTHER" id="PTHR34997">
    <property type="entry name" value="AM15"/>
    <property type="match status" value="1"/>
</dbReference>
<dbReference type="Proteomes" id="UP000257109">
    <property type="component" value="Unassembled WGS sequence"/>
</dbReference>
<evidence type="ECO:0000259" key="4">
    <source>
        <dbReference type="PROSITE" id="PS51782"/>
    </source>
</evidence>